<dbReference type="PROSITE" id="PS50887">
    <property type="entry name" value="GGDEF"/>
    <property type="match status" value="1"/>
</dbReference>
<dbReference type="FunFam" id="3.30.70.270:FF:000001">
    <property type="entry name" value="Diguanylate cyclase domain protein"/>
    <property type="match status" value="1"/>
</dbReference>
<dbReference type="PANTHER" id="PTHR46663:SF3">
    <property type="entry name" value="SLL0267 PROTEIN"/>
    <property type="match status" value="1"/>
</dbReference>
<dbReference type="SUPFAM" id="SSF55073">
    <property type="entry name" value="Nucleotide cyclase"/>
    <property type="match status" value="1"/>
</dbReference>
<reference evidence="6" key="2">
    <citation type="submission" date="2021-08" db="EMBL/GenBank/DDBJ databases">
        <authorList>
            <person name="Dalcin Martins P."/>
        </authorList>
    </citation>
    <scope>NUCLEOTIDE SEQUENCE</scope>
    <source>
        <strain evidence="6">MAG_39</strain>
    </source>
</reference>
<dbReference type="Pfam" id="PF00072">
    <property type="entry name" value="Response_reg"/>
    <property type="match status" value="1"/>
</dbReference>
<accession>A0A953LYX9</accession>
<reference evidence="6" key="1">
    <citation type="journal article" date="2021" name="bioRxiv">
        <title>Unraveling nitrogen, sulfur and carbon metabolic pathways and microbial community transcriptional responses to substrate deprivation and toxicity stresses in a bioreactor mimicking anoxic brackish coastal sediment conditions.</title>
        <authorList>
            <person name="Martins P.D."/>
            <person name="Echeveste M.J."/>
            <person name="Arshad A."/>
            <person name="Kurth J."/>
            <person name="Ouboter H."/>
            <person name="Jetten M.S.M."/>
            <person name="Welte C.U."/>
        </authorList>
    </citation>
    <scope>NUCLEOTIDE SEQUENCE</scope>
    <source>
        <strain evidence="6">MAG_39</strain>
    </source>
</reference>
<dbReference type="InterPro" id="IPR043128">
    <property type="entry name" value="Rev_trsase/Diguanyl_cyclase"/>
</dbReference>
<proteinExistence type="predicted"/>
<keyword evidence="6" id="KW-0548">Nucleotidyltransferase</keyword>
<dbReference type="NCBIfam" id="TIGR00229">
    <property type="entry name" value="sensory_box"/>
    <property type="match status" value="1"/>
</dbReference>
<dbReference type="SMART" id="SM00267">
    <property type="entry name" value="GGDEF"/>
    <property type="match status" value="1"/>
</dbReference>
<comment type="caution">
    <text evidence="6">The sequence shown here is derived from an EMBL/GenBank/DDBJ whole genome shotgun (WGS) entry which is preliminary data.</text>
</comment>
<dbReference type="Pfam" id="PF00990">
    <property type="entry name" value="GGDEF"/>
    <property type="match status" value="1"/>
</dbReference>
<evidence type="ECO:0000256" key="2">
    <source>
        <dbReference type="SAM" id="Coils"/>
    </source>
</evidence>
<keyword evidence="2" id="KW-0175">Coiled coil</keyword>
<keyword evidence="1" id="KW-0597">Phosphoprotein</keyword>
<dbReference type="NCBIfam" id="TIGR00254">
    <property type="entry name" value="GGDEF"/>
    <property type="match status" value="1"/>
</dbReference>
<feature type="domain" description="PAS" evidence="4">
    <location>
        <begin position="153"/>
        <end position="195"/>
    </location>
</feature>
<gene>
    <name evidence="6" type="ORF">K8I29_01520</name>
</gene>
<feature type="domain" description="Response regulatory" evidence="3">
    <location>
        <begin position="8"/>
        <end position="127"/>
    </location>
</feature>
<dbReference type="InterPro" id="IPR000014">
    <property type="entry name" value="PAS"/>
</dbReference>
<dbReference type="PROSITE" id="PS50112">
    <property type="entry name" value="PAS"/>
    <property type="match status" value="1"/>
</dbReference>
<dbReference type="SUPFAM" id="SSF55785">
    <property type="entry name" value="PYP-like sensor domain (PAS domain)"/>
    <property type="match status" value="1"/>
</dbReference>
<dbReference type="InterPro" id="IPR035965">
    <property type="entry name" value="PAS-like_dom_sf"/>
</dbReference>
<dbReference type="CDD" id="cd00130">
    <property type="entry name" value="PAS"/>
    <property type="match status" value="1"/>
</dbReference>
<feature type="domain" description="GGDEF" evidence="5">
    <location>
        <begin position="314"/>
        <end position="447"/>
    </location>
</feature>
<dbReference type="Gene3D" id="3.30.450.20">
    <property type="entry name" value="PAS domain"/>
    <property type="match status" value="1"/>
</dbReference>
<dbReference type="AlphaFoldDB" id="A0A953LYX9"/>
<evidence type="ECO:0000313" key="6">
    <source>
        <dbReference type="EMBL" id="MBZ0154879.1"/>
    </source>
</evidence>
<evidence type="ECO:0000259" key="4">
    <source>
        <dbReference type="PROSITE" id="PS50112"/>
    </source>
</evidence>
<dbReference type="Proteomes" id="UP000705867">
    <property type="component" value="Unassembled WGS sequence"/>
</dbReference>
<dbReference type="PANTHER" id="PTHR46663">
    <property type="entry name" value="DIGUANYLATE CYCLASE DGCT-RELATED"/>
    <property type="match status" value="1"/>
</dbReference>
<dbReference type="EC" id="2.7.7.65" evidence="6"/>
<dbReference type="SUPFAM" id="SSF52172">
    <property type="entry name" value="CheY-like"/>
    <property type="match status" value="1"/>
</dbReference>
<evidence type="ECO:0000259" key="3">
    <source>
        <dbReference type="PROSITE" id="PS50110"/>
    </source>
</evidence>
<keyword evidence="6" id="KW-0808">Transferase</keyword>
<name>A0A953LYX9_9BACT</name>
<dbReference type="CDD" id="cd01949">
    <property type="entry name" value="GGDEF"/>
    <property type="match status" value="1"/>
</dbReference>
<dbReference type="GO" id="GO:0052621">
    <property type="term" value="F:diguanylate cyclase activity"/>
    <property type="evidence" value="ECO:0007669"/>
    <property type="project" value="UniProtKB-EC"/>
</dbReference>
<dbReference type="EMBL" id="JAIOIV010000015">
    <property type="protein sequence ID" value="MBZ0154879.1"/>
    <property type="molecule type" value="Genomic_DNA"/>
</dbReference>
<dbReference type="PROSITE" id="PS50110">
    <property type="entry name" value="RESPONSE_REGULATORY"/>
    <property type="match status" value="1"/>
</dbReference>
<dbReference type="InterPro" id="IPR000160">
    <property type="entry name" value="GGDEF_dom"/>
</dbReference>
<protein>
    <submittedName>
        <fullName evidence="6">Diguanylate cyclase</fullName>
        <ecNumber evidence="6">2.7.7.65</ecNumber>
    </submittedName>
</protein>
<dbReference type="InterPro" id="IPR001789">
    <property type="entry name" value="Sig_transdc_resp-reg_receiver"/>
</dbReference>
<dbReference type="Gene3D" id="3.40.50.2300">
    <property type="match status" value="1"/>
</dbReference>
<organism evidence="6 7">
    <name type="scientific">Candidatus Nitrobium versatile</name>
    <dbReference type="NCBI Taxonomy" id="2884831"/>
    <lineage>
        <taxon>Bacteria</taxon>
        <taxon>Pseudomonadati</taxon>
        <taxon>Nitrospirota</taxon>
        <taxon>Nitrospiria</taxon>
        <taxon>Nitrospirales</taxon>
        <taxon>Nitrospiraceae</taxon>
        <taxon>Candidatus Nitrobium</taxon>
    </lineage>
</organism>
<feature type="modified residue" description="4-aspartylphosphate" evidence="1">
    <location>
        <position position="57"/>
    </location>
</feature>
<evidence type="ECO:0000256" key="1">
    <source>
        <dbReference type="PROSITE-ProRule" id="PRU00169"/>
    </source>
</evidence>
<sequence>MLSCRMVNILVVGGAPADLTSLKLVAEREGGEVFSFPSVSGAMDWCRENIPDIVVVDSRVSPPGGFEFIRSFRALRDMEDIPLFLMTDAGEQQFRCEALEEGITNFLDFLVRPLDPVESAARMRNACAYRRKQKLLLEQQREREQAEEEARRVADHVRALYDASPDMVFLLDETGSVAGMNGNAVQGYGYAREELSAMSPEELKGGWVPWEDARESIRGALTGGRLDFEEVARRKNSEEFPVTVRLRRVGPGQNGGKEGRAYVVAVVRDISRWKMMEQQLHTLAFFDSLTGLPNRTLFFDRLHHSVAFARRNNRMMGLLFLDLDGFQSINDTFGHSAGDMVLKSAAQRLKGCVRESDTVARMGGDEFALILTTITKEQDAALVSEKIIRTFDAPFRLDGKECFIGASIGISLYPDNGDDAQILLKKADIAMYRVKDRGRNSYKFYRESL</sequence>
<dbReference type="InterPro" id="IPR029787">
    <property type="entry name" value="Nucleotide_cyclase"/>
</dbReference>
<dbReference type="GO" id="GO:0000160">
    <property type="term" value="P:phosphorelay signal transduction system"/>
    <property type="evidence" value="ECO:0007669"/>
    <property type="project" value="InterPro"/>
</dbReference>
<dbReference type="InterPro" id="IPR052163">
    <property type="entry name" value="DGC-Regulatory_Protein"/>
</dbReference>
<dbReference type="Pfam" id="PF13426">
    <property type="entry name" value="PAS_9"/>
    <property type="match status" value="1"/>
</dbReference>
<dbReference type="InterPro" id="IPR011006">
    <property type="entry name" value="CheY-like_superfamily"/>
</dbReference>
<dbReference type="SMART" id="SM00448">
    <property type="entry name" value="REC"/>
    <property type="match status" value="1"/>
</dbReference>
<evidence type="ECO:0000313" key="7">
    <source>
        <dbReference type="Proteomes" id="UP000705867"/>
    </source>
</evidence>
<feature type="coiled-coil region" evidence="2">
    <location>
        <begin position="129"/>
        <end position="156"/>
    </location>
</feature>
<evidence type="ECO:0000259" key="5">
    <source>
        <dbReference type="PROSITE" id="PS50887"/>
    </source>
</evidence>
<dbReference type="Gene3D" id="3.30.70.270">
    <property type="match status" value="1"/>
</dbReference>